<keyword evidence="2" id="KW-1185">Reference proteome</keyword>
<comment type="caution">
    <text evidence="1">The sequence shown here is derived from an EMBL/GenBank/DDBJ whole genome shotgun (WGS) entry which is preliminary data.</text>
</comment>
<evidence type="ECO:0000313" key="1">
    <source>
        <dbReference type="EMBL" id="MBA0567359.1"/>
    </source>
</evidence>
<dbReference type="Proteomes" id="UP000593572">
    <property type="component" value="Unassembled WGS sequence"/>
</dbReference>
<dbReference type="AlphaFoldDB" id="A0A7J8MRL8"/>
<protein>
    <submittedName>
        <fullName evidence="1">Uncharacterized protein</fullName>
    </submittedName>
</protein>
<dbReference type="EMBL" id="JABEZX010000009">
    <property type="protein sequence ID" value="MBA0567359.1"/>
    <property type="molecule type" value="Genomic_DNA"/>
</dbReference>
<evidence type="ECO:0000313" key="2">
    <source>
        <dbReference type="Proteomes" id="UP000593572"/>
    </source>
</evidence>
<gene>
    <name evidence="1" type="ORF">Golob_012100</name>
</gene>
<accession>A0A7J8MRL8</accession>
<sequence length="29" mass="3495">MLFHSKIRALMWARAVHEECQFLEGDCWS</sequence>
<proteinExistence type="predicted"/>
<organism evidence="1 2">
    <name type="scientific">Gossypium lobatum</name>
    <dbReference type="NCBI Taxonomy" id="34289"/>
    <lineage>
        <taxon>Eukaryota</taxon>
        <taxon>Viridiplantae</taxon>
        <taxon>Streptophyta</taxon>
        <taxon>Embryophyta</taxon>
        <taxon>Tracheophyta</taxon>
        <taxon>Spermatophyta</taxon>
        <taxon>Magnoliopsida</taxon>
        <taxon>eudicotyledons</taxon>
        <taxon>Gunneridae</taxon>
        <taxon>Pentapetalae</taxon>
        <taxon>rosids</taxon>
        <taxon>malvids</taxon>
        <taxon>Malvales</taxon>
        <taxon>Malvaceae</taxon>
        <taxon>Malvoideae</taxon>
        <taxon>Gossypium</taxon>
    </lineage>
</organism>
<name>A0A7J8MRL8_9ROSI</name>
<reference evidence="1 2" key="1">
    <citation type="journal article" date="2019" name="Genome Biol. Evol.">
        <title>Insights into the evolution of the New World diploid cottons (Gossypium, subgenus Houzingenia) based on genome sequencing.</title>
        <authorList>
            <person name="Grover C.E."/>
            <person name="Arick M.A. 2nd"/>
            <person name="Thrash A."/>
            <person name="Conover J.L."/>
            <person name="Sanders W.S."/>
            <person name="Peterson D.G."/>
            <person name="Frelichowski J.E."/>
            <person name="Scheffler J.A."/>
            <person name="Scheffler B.E."/>
            <person name="Wendel J.F."/>
        </authorList>
    </citation>
    <scope>NUCLEOTIDE SEQUENCE [LARGE SCALE GENOMIC DNA]</scope>
    <source>
        <strain evidence="1">157</strain>
        <tissue evidence="1">Leaf</tissue>
    </source>
</reference>